<feature type="compositionally biased region" description="Basic residues" evidence="1">
    <location>
        <begin position="198"/>
        <end position="215"/>
    </location>
</feature>
<feature type="non-terminal residue" evidence="2">
    <location>
        <position position="1"/>
    </location>
</feature>
<dbReference type="SUPFAM" id="SSF53335">
    <property type="entry name" value="S-adenosyl-L-methionine-dependent methyltransferases"/>
    <property type="match status" value="1"/>
</dbReference>
<evidence type="ECO:0000256" key="1">
    <source>
        <dbReference type="SAM" id="MobiDB-lite"/>
    </source>
</evidence>
<dbReference type="Proteomes" id="UP000287651">
    <property type="component" value="Unassembled WGS sequence"/>
</dbReference>
<dbReference type="AlphaFoldDB" id="A0A426Y3V2"/>
<evidence type="ECO:0000313" key="2">
    <source>
        <dbReference type="EMBL" id="RRT46404.1"/>
    </source>
</evidence>
<name>A0A426Y3V2_ENSVE</name>
<dbReference type="Pfam" id="PF07279">
    <property type="entry name" value="DUF1442"/>
    <property type="match status" value="1"/>
</dbReference>
<dbReference type="EMBL" id="AMZH03015226">
    <property type="protein sequence ID" value="RRT46404.1"/>
    <property type="molecule type" value="Genomic_DNA"/>
</dbReference>
<sequence>STEAFKSTCERAKCASFLFLFQLAQDSGRRRRRNDGHPSAEPANDEFVSALAAGMGARLIVEVSPEASESTGAVAAAARQTGGRLVCIIPEEVSLAPTKDVIEESGVDDAVEFKVGDPYQLLPEHERIDFSLVGCKSDPYPGLLELLHVNPRSSVVVANRLRGGKEGPIGEGMEVMMIGKIEEVARTGTAAGGVERRKSAKGSGRRRPHRKSRWVRKIDERGEEHFFRLPMSFEPVRVSGGGRSG</sequence>
<dbReference type="InterPro" id="IPR009902">
    <property type="entry name" value="DUF1442"/>
</dbReference>
<comment type="caution">
    <text evidence="2">The sequence shown here is derived from an EMBL/GenBank/DDBJ whole genome shotgun (WGS) entry which is preliminary data.</text>
</comment>
<gene>
    <name evidence="2" type="ORF">B296_00054488</name>
</gene>
<evidence type="ECO:0000313" key="3">
    <source>
        <dbReference type="Proteomes" id="UP000287651"/>
    </source>
</evidence>
<accession>A0A426Y3V2</accession>
<reference evidence="2 3" key="1">
    <citation type="journal article" date="2014" name="Agronomy (Basel)">
        <title>A Draft Genome Sequence for Ensete ventricosum, the Drought-Tolerant Tree Against Hunger.</title>
        <authorList>
            <person name="Harrison J."/>
            <person name="Moore K.A."/>
            <person name="Paszkiewicz K."/>
            <person name="Jones T."/>
            <person name="Grant M."/>
            <person name="Ambacheew D."/>
            <person name="Muzemil S."/>
            <person name="Studholme D.J."/>
        </authorList>
    </citation>
    <scope>NUCLEOTIDE SEQUENCE [LARGE SCALE GENOMIC DNA]</scope>
</reference>
<feature type="region of interest" description="Disordered" evidence="1">
    <location>
        <begin position="189"/>
        <end position="215"/>
    </location>
</feature>
<protein>
    <submittedName>
        <fullName evidence="2">Uncharacterized protein</fullName>
    </submittedName>
</protein>
<dbReference type="PANTHER" id="PTHR33593">
    <property type="entry name" value="DUF1442 FAMILY PROTEIN"/>
    <property type="match status" value="1"/>
</dbReference>
<organism evidence="2 3">
    <name type="scientific">Ensete ventricosum</name>
    <name type="common">Abyssinian banana</name>
    <name type="synonym">Musa ensete</name>
    <dbReference type="NCBI Taxonomy" id="4639"/>
    <lineage>
        <taxon>Eukaryota</taxon>
        <taxon>Viridiplantae</taxon>
        <taxon>Streptophyta</taxon>
        <taxon>Embryophyta</taxon>
        <taxon>Tracheophyta</taxon>
        <taxon>Spermatophyta</taxon>
        <taxon>Magnoliopsida</taxon>
        <taxon>Liliopsida</taxon>
        <taxon>Zingiberales</taxon>
        <taxon>Musaceae</taxon>
        <taxon>Ensete</taxon>
    </lineage>
</organism>
<proteinExistence type="predicted"/>
<dbReference type="PANTHER" id="PTHR33593:SF1">
    <property type="entry name" value="DUF1442 FAMILY PROTEIN"/>
    <property type="match status" value="1"/>
</dbReference>
<dbReference type="Gene3D" id="3.40.50.150">
    <property type="entry name" value="Vaccinia Virus protein VP39"/>
    <property type="match status" value="1"/>
</dbReference>
<dbReference type="InterPro" id="IPR029063">
    <property type="entry name" value="SAM-dependent_MTases_sf"/>
</dbReference>